<name>A0A0X3UUI3_9ACTN</name>
<feature type="compositionally biased region" description="Polar residues" evidence="1">
    <location>
        <begin position="57"/>
        <end position="66"/>
    </location>
</feature>
<proteinExistence type="predicted"/>
<protein>
    <submittedName>
        <fullName evidence="2">Uncharacterized protein</fullName>
    </submittedName>
</protein>
<reference evidence="3" key="1">
    <citation type="submission" date="2015-10" db="EMBL/GenBank/DDBJ databases">
        <authorList>
            <person name="Ju K.-S."/>
            <person name="Doroghazi J.R."/>
            <person name="Metcalf W.W."/>
        </authorList>
    </citation>
    <scope>NUCLEOTIDE SEQUENCE [LARGE SCALE GENOMIC DNA]</scope>
    <source>
        <strain evidence="3">NRRL 3151</strain>
    </source>
</reference>
<feature type="compositionally biased region" description="Basic and acidic residues" evidence="1">
    <location>
        <begin position="9"/>
        <end position="25"/>
    </location>
</feature>
<organism evidence="2 3">
    <name type="scientific">Streptomyces regalis</name>
    <dbReference type="NCBI Taxonomy" id="68262"/>
    <lineage>
        <taxon>Bacteria</taxon>
        <taxon>Bacillati</taxon>
        <taxon>Actinomycetota</taxon>
        <taxon>Actinomycetes</taxon>
        <taxon>Kitasatosporales</taxon>
        <taxon>Streptomycetaceae</taxon>
        <taxon>Streptomyces</taxon>
    </lineage>
</organism>
<comment type="caution">
    <text evidence="2">The sequence shown here is derived from an EMBL/GenBank/DDBJ whole genome shotgun (WGS) entry which is preliminary data.</text>
</comment>
<sequence length="66" mass="7070">MPESTDSIEADRFEGYDGHDDRTGKEATGMRFPLTEARGRDRPGCPGTARSCPPHQCASQAEGTAS</sequence>
<evidence type="ECO:0000256" key="1">
    <source>
        <dbReference type="SAM" id="MobiDB-lite"/>
    </source>
</evidence>
<feature type="region of interest" description="Disordered" evidence="1">
    <location>
        <begin position="1"/>
        <end position="66"/>
    </location>
</feature>
<dbReference type="Proteomes" id="UP000053923">
    <property type="component" value="Unassembled WGS sequence"/>
</dbReference>
<evidence type="ECO:0000313" key="3">
    <source>
        <dbReference type="Proteomes" id="UP000053923"/>
    </source>
</evidence>
<accession>A0A0X3UUI3</accession>
<keyword evidence="3" id="KW-1185">Reference proteome</keyword>
<gene>
    <name evidence="2" type="ORF">ADL12_19980</name>
</gene>
<dbReference type="AlphaFoldDB" id="A0A0X3UUI3"/>
<evidence type="ECO:0000313" key="2">
    <source>
        <dbReference type="EMBL" id="KUL35462.1"/>
    </source>
</evidence>
<dbReference type="EMBL" id="LLZG01000153">
    <property type="protein sequence ID" value="KUL35462.1"/>
    <property type="molecule type" value="Genomic_DNA"/>
</dbReference>